<comment type="caution">
    <text evidence="1">The sequence shown here is derived from an EMBL/GenBank/DDBJ whole genome shotgun (WGS) entry which is preliminary data.</text>
</comment>
<proteinExistence type="predicted"/>
<name>A0A7C9RF04_9BRAD</name>
<evidence type="ECO:0008006" key="3">
    <source>
        <dbReference type="Google" id="ProtNLM"/>
    </source>
</evidence>
<evidence type="ECO:0000313" key="2">
    <source>
        <dbReference type="Proteomes" id="UP000480266"/>
    </source>
</evidence>
<keyword evidence="2" id="KW-1185">Reference proteome</keyword>
<gene>
    <name evidence="1" type="ORF">G4V63_08325</name>
</gene>
<reference evidence="1" key="1">
    <citation type="submission" date="2020-02" db="EMBL/GenBank/DDBJ databases">
        <title>Draft genome sequence of Candidatus Afipia apatlaquensis IBT-C3, a potential strain for decolorization of textile dyes.</title>
        <authorList>
            <person name="Sanchez-Reyes A."/>
            <person name="Breton-Deval L."/>
            <person name="Mangelson H."/>
            <person name="Sanchez-Flores A."/>
        </authorList>
    </citation>
    <scope>NUCLEOTIDE SEQUENCE [LARGE SCALE GENOMIC DNA]</scope>
    <source>
        <strain evidence="1">IBT-C3</strain>
    </source>
</reference>
<accession>A0A7C9RF04</accession>
<sequence length="119" mass="12430">MLVVVASLGIANAQAGKGANGGKVAKSQGHPIEFVQKDQQIIFYLGDDDGSPLPTESIRGRATIQDGGKTTTIQLQSSAPNLLIGKLQAPLGSKARIAFSATMVEDGHTHTLTARYVTD</sequence>
<dbReference type="Proteomes" id="UP000480266">
    <property type="component" value="Unassembled WGS sequence"/>
</dbReference>
<organism evidence="1 2">
    <name type="scientific">Candidatus Afipia apatlaquensis</name>
    <dbReference type="NCBI Taxonomy" id="2712852"/>
    <lineage>
        <taxon>Bacteria</taxon>
        <taxon>Pseudomonadati</taxon>
        <taxon>Pseudomonadota</taxon>
        <taxon>Alphaproteobacteria</taxon>
        <taxon>Hyphomicrobiales</taxon>
        <taxon>Nitrobacteraceae</taxon>
        <taxon>Afipia</taxon>
    </lineage>
</organism>
<dbReference type="AlphaFoldDB" id="A0A7C9RF04"/>
<dbReference type="EMBL" id="JAAMRR010000438">
    <property type="protein sequence ID" value="NGX95222.1"/>
    <property type="molecule type" value="Genomic_DNA"/>
</dbReference>
<evidence type="ECO:0000313" key="1">
    <source>
        <dbReference type="EMBL" id="NGX95222.1"/>
    </source>
</evidence>
<protein>
    <recommendedName>
        <fullName evidence="3">Copper chaperone PCu(A)C</fullName>
    </recommendedName>
</protein>